<dbReference type="Pfam" id="PF13959">
    <property type="entry name" value="CTE_SPB4"/>
    <property type="match status" value="1"/>
</dbReference>
<evidence type="ECO:0000256" key="4">
    <source>
        <dbReference type="ARBA" id="ARBA00022840"/>
    </source>
</evidence>
<keyword evidence="11" id="KW-1185">Reference proteome</keyword>
<proteinExistence type="inferred from homology"/>
<feature type="domain" description="Helicase C-terminal" evidence="9">
    <location>
        <begin position="332"/>
        <end position="499"/>
    </location>
</feature>
<protein>
    <recommendedName>
        <fullName evidence="6">ATP-dependent RNA helicase</fullName>
        <ecNumber evidence="6">3.6.4.13</ecNumber>
    </recommendedName>
</protein>
<dbReference type="EMBL" id="GG738845">
    <property type="protein sequence ID" value="EFC50369.1"/>
    <property type="molecule type" value="Genomic_DNA"/>
</dbReference>
<evidence type="ECO:0000256" key="7">
    <source>
        <dbReference type="SAM" id="MobiDB-lite"/>
    </source>
</evidence>
<comment type="domain">
    <text evidence="6">The Q motif is unique to and characteristic of the DEAD box family of RNA helicases and controls ATP binding and hydrolysis.</text>
</comment>
<evidence type="ECO:0000256" key="6">
    <source>
        <dbReference type="RuleBase" id="RU365068"/>
    </source>
</evidence>
<dbReference type="SMART" id="SM00490">
    <property type="entry name" value="HELICc"/>
    <property type="match status" value="1"/>
</dbReference>
<dbReference type="InterPro" id="IPR027417">
    <property type="entry name" value="P-loop_NTPase"/>
</dbReference>
<comment type="catalytic activity">
    <reaction evidence="6">
        <text>ATP + H2O = ADP + phosphate + H(+)</text>
        <dbReference type="Rhea" id="RHEA:13065"/>
        <dbReference type="ChEBI" id="CHEBI:15377"/>
        <dbReference type="ChEBI" id="CHEBI:15378"/>
        <dbReference type="ChEBI" id="CHEBI:30616"/>
        <dbReference type="ChEBI" id="CHEBI:43474"/>
        <dbReference type="ChEBI" id="CHEBI:456216"/>
        <dbReference type="EC" id="3.6.4.13"/>
    </reaction>
</comment>
<organism evidence="11">
    <name type="scientific">Naegleria gruberi</name>
    <name type="common">Amoeba</name>
    <dbReference type="NCBI Taxonomy" id="5762"/>
    <lineage>
        <taxon>Eukaryota</taxon>
        <taxon>Discoba</taxon>
        <taxon>Heterolobosea</taxon>
        <taxon>Tetramitia</taxon>
        <taxon>Eutetramitia</taxon>
        <taxon>Vahlkampfiidae</taxon>
        <taxon>Naegleria</taxon>
    </lineage>
</organism>
<dbReference type="AlphaFoldDB" id="D2UXX8"/>
<gene>
    <name evidence="10" type="ORF">NAEGRDRAFT_29381</name>
</gene>
<dbReference type="PANTHER" id="PTHR24031">
    <property type="entry name" value="RNA HELICASE"/>
    <property type="match status" value="1"/>
</dbReference>
<name>D2UXX8_NAEGR</name>
<dbReference type="InterPro" id="IPR001650">
    <property type="entry name" value="Helicase_C-like"/>
</dbReference>
<evidence type="ECO:0000256" key="2">
    <source>
        <dbReference type="ARBA" id="ARBA00022801"/>
    </source>
</evidence>
<feature type="domain" description="Helicase ATP-binding" evidence="8">
    <location>
        <begin position="80"/>
        <end position="279"/>
    </location>
</feature>
<dbReference type="GO" id="GO:0005524">
    <property type="term" value="F:ATP binding"/>
    <property type="evidence" value="ECO:0007669"/>
    <property type="project" value="UniProtKB-UniRule"/>
</dbReference>
<evidence type="ECO:0000313" key="11">
    <source>
        <dbReference type="Proteomes" id="UP000006671"/>
    </source>
</evidence>
<evidence type="ECO:0000256" key="1">
    <source>
        <dbReference type="ARBA" id="ARBA00022741"/>
    </source>
</evidence>
<dbReference type="InterPro" id="IPR014001">
    <property type="entry name" value="Helicase_ATP-bd"/>
</dbReference>
<dbReference type="Pfam" id="PF00270">
    <property type="entry name" value="DEAD"/>
    <property type="match status" value="1"/>
</dbReference>
<dbReference type="Gene3D" id="3.40.50.300">
    <property type="entry name" value="P-loop containing nucleotide triphosphate hydrolases"/>
    <property type="match status" value="2"/>
</dbReference>
<dbReference type="CDD" id="cd18787">
    <property type="entry name" value="SF2_C_DEAD"/>
    <property type="match status" value="1"/>
</dbReference>
<dbReference type="InterPro" id="IPR025313">
    <property type="entry name" value="SPB4-like_CTE"/>
</dbReference>
<dbReference type="VEuPathDB" id="AmoebaDB:NAEGRDRAFT_29381"/>
<evidence type="ECO:0000313" key="10">
    <source>
        <dbReference type="EMBL" id="EFC50369.1"/>
    </source>
</evidence>
<dbReference type="PROSITE" id="PS51192">
    <property type="entry name" value="HELICASE_ATP_BIND_1"/>
    <property type="match status" value="1"/>
</dbReference>
<dbReference type="KEGG" id="ngr:NAEGRDRAFT_29381"/>
<comment type="function">
    <text evidence="6">RNA helicase.</text>
</comment>
<dbReference type="STRING" id="5762.D2UXX8"/>
<feature type="non-terminal residue" evidence="10">
    <location>
        <position position="577"/>
    </location>
</feature>
<dbReference type="InParanoid" id="D2UXX8"/>
<dbReference type="SMART" id="SM01178">
    <property type="entry name" value="DUF4217"/>
    <property type="match status" value="1"/>
</dbReference>
<dbReference type="GeneID" id="8863929"/>
<dbReference type="SUPFAM" id="SSF52540">
    <property type="entry name" value="P-loop containing nucleoside triphosphate hydrolases"/>
    <property type="match status" value="1"/>
</dbReference>
<dbReference type="GO" id="GO:0003724">
    <property type="term" value="F:RNA helicase activity"/>
    <property type="evidence" value="ECO:0007669"/>
    <property type="project" value="UniProtKB-EC"/>
</dbReference>
<evidence type="ECO:0000256" key="3">
    <source>
        <dbReference type="ARBA" id="ARBA00022806"/>
    </source>
</evidence>
<keyword evidence="3 6" id="KW-0347">Helicase</keyword>
<dbReference type="GO" id="GO:0016787">
    <property type="term" value="F:hydrolase activity"/>
    <property type="evidence" value="ECO:0007669"/>
    <property type="project" value="UniProtKB-KW"/>
</dbReference>
<sequence length="577" mass="65659">MPKSVEELTKVSQIPARRTKTPNESIVQDGKEEFSAVINNDLFCPEPLSSFSTQLSPIVISTLTNQMGIERLTKIQTRALSPILGKSNVLMKSETGSGKTLAYLIPLIEMLYRQSLEKKISRDDGTFAIILAPTRELCVQVDKVLKKITSSLNFMVCGGIMGGEKRKSEKERLRKGVNILVATPGRLEDHLRSTQSFKCDKVKYLILDEADILLDFGFEERVKNIYQMLIQRKLQNPLISQNQTEKTLSESIQKVLVSATLHSKIQTLAQQIDVVNALYIGHGSDGEFIEKVFNLITDKLPSNIFTIPAHLTQYAIIVPPQFRLVMLAGFLRSKTMSESLEQEPGKIIVFLSCCDSVEFHYNFFKYFQSKFKFIKEVPLIHVPLFKLHGDIEQKERTNIFKQFSDAKEGVLFCTDVAARGLDLPCVKWIVQYDPPGNPKEYLHRIGRTARMGVKGHAVMFLHPHEELYKKLLEKYKLTIHEIKGETCLESIILSFRRKSMRDPIEAAAWLQNIFEQELVNSGKENTELYSLAVNAYFSYIKYYSTHGGDVKYIFHLNNLHLGHLAKSFALKDSPSKI</sequence>
<dbReference type="Pfam" id="PF00271">
    <property type="entry name" value="Helicase_C"/>
    <property type="match status" value="1"/>
</dbReference>
<dbReference type="EC" id="3.6.4.13" evidence="6"/>
<keyword evidence="1 6" id="KW-0547">Nucleotide-binding</keyword>
<dbReference type="InterPro" id="IPR011545">
    <property type="entry name" value="DEAD/DEAH_box_helicase_dom"/>
</dbReference>
<dbReference type="Proteomes" id="UP000006671">
    <property type="component" value="Unassembled WGS sequence"/>
</dbReference>
<feature type="region of interest" description="Disordered" evidence="7">
    <location>
        <begin position="1"/>
        <end position="26"/>
    </location>
</feature>
<evidence type="ECO:0000256" key="5">
    <source>
        <dbReference type="ARBA" id="ARBA00022884"/>
    </source>
</evidence>
<dbReference type="SMART" id="SM00487">
    <property type="entry name" value="DEXDc"/>
    <property type="match status" value="1"/>
</dbReference>
<keyword evidence="4 6" id="KW-0067">ATP-binding</keyword>
<dbReference type="PROSITE" id="PS51194">
    <property type="entry name" value="HELICASE_CTER"/>
    <property type="match status" value="1"/>
</dbReference>
<reference evidence="10 11" key="1">
    <citation type="journal article" date="2010" name="Cell">
        <title>The genome of Naegleria gruberi illuminates early eukaryotic versatility.</title>
        <authorList>
            <person name="Fritz-Laylin L.K."/>
            <person name="Prochnik S.E."/>
            <person name="Ginger M.L."/>
            <person name="Dacks J.B."/>
            <person name="Carpenter M.L."/>
            <person name="Field M.C."/>
            <person name="Kuo A."/>
            <person name="Paredez A."/>
            <person name="Chapman J."/>
            <person name="Pham J."/>
            <person name="Shu S."/>
            <person name="Neupane R."/>
            <person name="Cipriano M."/>
            <person name="Mancuso J."/>
            <person name="Tu H."/>
            <person name="Salamov A."/>
            <person name="Lindquist E."/>
            <person name="Shapiro H."/>
            <person name="Lucas S."/>
            <person name="Grigoriev I.V."/>
            <person name="Cande W.Z."/>
            <person name="Fulton C."/>
            <person name="Rokhsar D.S."/>
            <person name="Dawson S.C."/>
        </authorList>
    </citation>
    <scope>NUCLEOTIDE SEQUENCE [LARGE SCALE GENOMIC DNA]</scope>
    <source>
        <strain evidence="10 11">NEG-M</strain>
    </source>
</reference>
<comment type="similarity">
    <text evidence="6">Belongs to the DEAD box helicase family.</text>
</comment>
<evidence type="ECO:0000259" key="9">
    <source>
        <dbReference type="PROSITE" id="PS51194"/>
    </source>
</evidence>
<accession>D2UXX8</accession>
<dbReference type="RefSeq" id="XP_002683113.1">
    <property type="nucleotide sequence ID" value="XM_002683067.1"/>
</dbReference>
<keyword evidence="2 6" id="KW-0378">Hydrolase</keyword>
<dbReference type="OrthoDB" id="422663at2759"/>
<dbReference type="GO" id="GO:0003723">
    <property type="term" value="F:RNA binding"/>
    <property type="evidence" value="ECO:0007669"/>
    <property type="project" value="UniProtKB-UniRule"/>
</dbReference>
<dbReference type="OMA" id="AVHIKAD"/>
<evidence type="ECO:0000259" key="8">
    <source>
        <dbReference type="PROSITE" id="PS51192"/>
    </source>
</evidence>
<dbReference type="FunCoup" id="D2UXX8">
    <property type="interactions" value="451"/>
</dbReference>
<keyword evidence="5 6" id="KW-0694">RNA-binding</keyword>
<dbReference type="eggNOG" id="KOG0348">
    <property type="taxonomic scope" value="Eukaryota"/>
</dbReference>